<organism evidence="1 2">
    <name type="scientific">Pluteus cervinus</name>
    <dbReference type="NCBI Taxonomy" id="181527"/>
    <lineage>
        <taxon>Eukaryota</taxon>
        <taxon>Fungi</taxon>
        <taxon>Dikarya</taxon>
        <taxon>Basidiomycota</taxon>
        <taxon>Agaricomycotina</taxon>
        <taxon>Agaricomycetes</taxon>
        <taxon>Agaricomycetidae</taxon>
        <taxon>Agaricales</taxon>
        <taxon>Pluteineae</taxon>
        <taxon>Pluteaceae</taxon>
        <taxon>Pluteus</taxon>
    </lineage>
</organism>
<keyword evidence="2" id="KW-1185">Reference proteome</keyword>
<accession>A0ACD3A6U3</accession>
<evidence type="ECO:0000313" key="1">
    <source>
        <dbReference type="EMBL" id="TFK61412.1"/>
    </source>
</evidence>
<proteinExistence type="predicted"/>
<name>A0ACD3A6U3_9AGAR</name>
<reference evidence="1 2" key="1">
    <citation type="journal article" date="2019" name="Nat. Ecol. Evol.">
        <title>Megaphylogeny resolves global patterns of mushroom evolution.</title>
        <authorList>
            <person name="Varga T."/>
            <person name="Krizsan K."/>
            <person name="Foldi C."/>
            <person name="Dima B."/>
            <person name="Sanchez-Garcia M."/>
            <person name="Sanchez-Ramirez S."/>
            <person name="Szollosi G.J."/>
            <person name="Szarkandi J.G."/>
            <person name="Papp V."/>
            <person name="Albert L."/>
            <person name="Andreopoulos W."/>
            <person name="Angelini C."/>
            <person name="Antonin V."/>
            <person name="Barry K.W."/>
            <person name="Bougher N.L."/>
            <person name="Buchanan P."/>
            <person name="Buyck B."/>
            <person name="Bense V."/>
            <person name="Catcheside P."/>
            <person name="Chovatia M."/>
            <person name="Cooper J."/>
            <person name="Damon W."/>
            <person name="Desjardin D."/>
            <person name="Finy P."/>
            <person name="Geml J."/>
            <person name="Haridas S."/>
            <person name="Hughes K."/>
            <person name="Justo A."/>
            <person name="Karasinski D."/>
            <person name="Kautmanova I."/>
            <person name="Kiss B."/>
            <person name="Kocsube S."/>
            <person name="Kotiranta H."/>
            <person name="LaButti K.M."/>
            <person name="Lechner B.E."/>
            <person name="Liimatainen K."/>
            <person name="Lipzen A."/>
            <person name="Lukacs Z."/>
            <person name="Mihaltcheva S."/>
            <person name="Morgado L.N."/>
            <person name="Niskanen T."/>
            <person name="Noordeloos M.E."/>
            <person name="Ohm R.A."/>
            <person name="Ortiz-Santana B."/>
            <person name="Ovrebo C."/>
            <person name="Racz N."/>
            <person name="Riley R."/>
            <person name="Savchenko A."/>
            <person name="Shiryaev A."/>
            <person name="Soop K."/>
            <person name="Spirin V."/>
            <person name="Szebenyi C."/>
            <person name="Tomsovsky M."/>
            <person name="Tulloss R.E."/>
            <person name="Uehling J."/>
            <person name="Grigoriev I.V."/>
            <person name="Vagvolgyi C."/>
            <person name="Papp T."/>
            <person name="Martin F.M."/>
            <person name="Miettinen O."/>
            <person name="Hibbett D.S."/>
            <person name="Nagy L.G."/>
        </authorList>
    </citation>
    <scope>NUCLEOTIDE SEQUENCE [LARGE SCALE GENOMIC DNA]</scope>
    <source>
        <strain evidence="1 2">NL-1719</strain>
    </source>
</reference>
<dbReference type="EMBL" id="ML208662">
    <property type="protein sequence ID" value="TFK61412.1"/>
    <property type="molecule type" value="Genomic_DNA"/>
</dbReference>
<sequence length="853" mass="98391">MDVDEFYEEQFDDYDLAELIKEYNRIQQLPHQRSELEAARFILTGEQPDGGQARIRTMCYAWRPESDEPLVQRDFDSVLGFSCNIPIRNLDIHVYPLGCPGDFLSESLHIDVPWFMGDNNYEWFDPYHAPNILLARFGQREILRIFFPRLSTVDRQSSLSVPERRTFYDEVLLPAIKRSLPTLAHHWPPSFNAEAWRAKNKVHGFQSGTLSISSDDITAFNAAILHYAAKIPWMKGMRFGVQVRGVKNLYYHSPFDYGEVKRDLDSLKANFDTSDGFWWVDVGLEFFAPERAILWRADGHANLVAAITGCSMEEAGNKLRNNRRYRKDLSSHLTSAAGFRVIISPDGGKYDEAFIQAYTTDKIPTYHRDSHGYSKTLTIKNAMKERSIPTYCEDLQGVYTDCREGKLKVAARVEMRVPFKHAEDVLYDPDLEKIQDSLFDMKATTWWNFRLCRLLSIKILLTNMNYMGRAERATISVLTTYAALVWLCNGLHSRPPDDSSGREVAAAALPLTIDYSEDQLFLQGADLESLMEKSTPVPWTPSGILFLRTLVLPPESNSIRLHAKRTLSAKAFKYVFGKSIEEIQKSILPTGFITPYDRNNGRFPMRKGTTHTAIPREDETLQPIVLNLPPMDIEPRLIEFGEDMDVDPPLQVPTIENVEVTAVELWRQFPSDVLQKVGNPRGNKESYCILNMTQREQMTVERFNNPELSRFFTHVQWKKASTKEWAQAFDHFFPPPAHQRSTTGSLHYGKCDWYLSWKGLMGRISRENSVKVRRSLKKLFDELHWVPAVKSDRIWKYDANLEGFTLFPESARLLTAPSILWNPDRPGPTWVNERERREALRLLRREEEEDSSD</sequence>
<dbReference type="Proteomes" id="UP000308600">
    <property type="component" value="Unassembled WGS sequence"/>
</dbReference>
<evidence type="ECO:0000313" key="2">
    <source>
        <dbReference type="Proteomes" id="UP000308600"/>
    </source>
</evidence>
<gene>
    <name evidence="1" type="ORF">BDN72DRAFT_904123</name>
</gene>
<protein>
    <submittedName>
        <fullName evidence="1">Uncharacterized protein</fullName>
    </submittedName>
</protein>